<organism evidence="2 3">
    <name type="scientific">Aeropyrum pernix (strain ATCC 700893 / DSM 11879 / JCM 9820 / NBRC 100138 / K1)</name>
    <dbReference type="NCBI Taxonomy" id="272557"/>
    <lineage>
        <taxon>Archaea</taxon>
        <taxon>Thermoproteota</taxon>
        <taxon>Thermoprotei</taxon>
        <taxon>Desulfurococcales</taxon>
        <taxon>Desulfurococcaceae</taxon>
        <taxon>Aeropyrum</taxon>
    </lineage>
</organism>
<keyword evidence="1" id="KW-1133">Transmembrane helix</keyword>
<dbReference type="PIR" id="D72540">
    <property type="entry name" value="D72540"/>
</dbReference>
<sequence>MSRQQRRRQGRFEGFEASRLSRLLCKLSRCSSLGLSTGFGAERPVLGDGSGMGGQQAAIFMAERVYEARREGDCCRVFDDVSKVIVSMLPEEEIEGIARRPLEPLISGRLKSYEGSVYGLAGLLTSIWRYVRRPSLGSLVDLATAILREASRPCSVDPAIEEEIRRYEFRMKLYGAGFALLIPGYIVAPLLFGPLTFIPLGMATAALWWIMRRDGTRFYLLNIERGWSACRLTSEDLEEIVVGASPLSRAYKDLLGMDVRRMFRA</sequence>
<name>Q9YBI9_AERPE</name>
<keyword evidence="1" id="KW-0472">Membrane</keyword>
<protein>
    <submittedName>
        <fullName evidence="2">Uncharacterized protein</fullName>
    </submittedName>
</protein>
<reference evidence="2 3" key="1">
    <citation type="journal article" date="1999" name="DNA Res.">
        <title>Complete genome sequence of an aerobic hyper-thermophilic crenarchaeon, Aeropyrum pernix K1.</title>
        <authorList>
            <person name="Kawarabayasi Y."/>
            <person name="Hino Y."/>
            <person name="Horikawa H."/>
            <person name="Yamazaki S."/>
            <person name="Haikawa Y."/>
            <person name="Jin-no K."/>
            <person name="Takahashi M."/>
            <person name="Sekine M."/>
            <person name="Baba S."/>
            <person name="Ankai A."/>
            <person name="Kosugi H."/>
            <person name="Hosoyama A."/>
            <person name="Fukui S."/>
            <person name="Nagai Y."/>
            <person name="Nishijima K."/>
            <person name="Nakazawa H."/>
            <person name="Takamiya M."/>
            <person name="Masuda S."/>
            <person name="Funahashi T."/>
            <person name="Tanaka T."/>
            <person name="Kudoh Y."/>
            <person name="Yamazaki J."/>
            <person name="Kushida N."/>
            <person name="Oguchi A."/>
            <person name="Aoki K."/>
            <person name="Kubota K."/>
            <person name="Nakamura Y."/>
            <person name="Nomura N."/>
            <person name="Sako Y."/>
            <person name="Kikuchi H."/>
        </authorList>
    </citation>
    <scope>NUCLEOTIDE SEQUENCE [LARGE SCALE GENOMIC DNA]</scope>
    <source>
        <strain evidence="3">ATCC 700893 / DSM 11879 / JCM 9820 / NBRC 100138 / K1</strain>
    </source>
</reference>
<evidence type="ECO:0000313" key="3">
    <source>
        <dbReference type="Proteomes" id="UP000002518"/>
    </source>
</evidence>
<dbReference type="RefSeq" id="WP_010866484.1">
    <property type="nucleotide sequence ID" value="NC_000854.2"/>
</dbReference>
<dbReference type="EnsemblBacteria" id="BAA80609">
    <property type="protein sequence ID" value="BAA80609"/>
    <property type="gene ID" value="APE_1609.1"/>
</dbReference>
<dbReference type="STRING" id="272557.APE_1609.1"/>
<gene>
    <name evidence="2" type="ordered locus">APE_1609.1</name>
</gene>
<keyword evidence="1" id="KW-0812">Transmembrane</keyword>
<dbReference type="GeneID" id="1446126"/>
<feature type="transmembrane region" description="Helical" evidence="1">
    <location>
        <begin position="171"/>
        <end position="188"/>
    </location>
</feature>
<dbReference type="KEGG" id="ape:APE_1609.1"/>
<dbReference type="Proteomes" id="UP000002518">
    <property type="component" value="Chromosome"/>
</dbReference>
<dbReference type="AlphaFoldDB" id="Q9YBI9"/>
<evidence type="ECO:0000313" key="2">
    <source>
        <dbReference type="EMBL" id="BAA80609.2"/>
    </source>
</evidence>
<proteinExistence type="predicted"/>
<evidence type="ECO:0000256" key="1">
    <source>
        <dbReference type="SAM" id="Phobius"/>
    </source>
</evidence>
<dbReference type="eggNOG" id="arCOG14764">
    <property type="taxonomic scope" value="Archaea"/>
</dbReference>
<accession>Q9YBI9</accession>
<dbReference type="EMBL" id="BA000002">
    <property type="protein sequence ID" value="BAA80609.2"/>
    <property type="molecule type" value="Genomic_DNA"/>
</dbReference>
<keyword evidence="3" id="KW-1185">Reference proteome</keyword>